<evidence type="ECO:0000256" key="5">
    <source>
        <dbReference type="ARBA" id="ARBA00022692"/>
    </source>
</evidence>
<evidence type="ECO:0000313" key="14">
    <source>
        <dbReference type="EMBL" id="GBF04311.1"/>
    </source>
</evidence>
<dbReference type="GO" id="GO:0004222">
    <property type="term" value="F:metalloendopeptidase activity"/>
    <property type="evidence" value="ECO:0007669"/>
    <property type="project" value="InterPro"/>
</dbReference>
<evidence type="ECO:0000256" key="9">
    <source>
        <dbReference type="ARBA" id="ARBA00023049"/>
    </source>
</evidence>
<dbReference type="Gene3D" id="2.30.42.10">
    <property type="match status" value="1"/>
</dbReference>
<dbReference type="Pfam" id="PF17820">
    <property type="entry name" value="PDZ_6"/>
    <property type="match status" value="1"/>
</dbReference>
<keyword evidence="10 11" id="KW-0472">Membrane</keyword>
<reference evidence="15" key="1">
    <citation type="submission" date="2018-01" db="EMBL/GenBank/DDBJ databases">
        <title>Draft Genome Sequence of the Radioresistant Bacterium Deinococcus aerius TR0125, Isolated from the Higher Atmosphere above Japan.</title>
        <authorList>
            <person name="Satoh K."/>
            <person name="Arai H."/>
            <person name="Sanzen T."/>
            <person name="Kawaguchi Y."/>
            <person name="Hayashi H."/>
            <person name="Yokobori S."/>
            <person name="Yamagishi A."/>
            <person name="Oono Y."/>
            <person name="Narumi I."/>
        </authorList>
    </citation>
    <scope>NUCLEOTIDE SEQUENCE [LARGE SCALE GENOMIC DNA]</scope>
    <source>
        <strain evidence="15">TR0125</strain>
    </source>
</reference>
<evidence type="ECO:0000256" key="6">
    <source>
        <dbReference type="ARBA" id="ARBA00022801"/>
    </source>
</evidence>
<feature type="domain" description="Peptidase M50" evidence="12">
    <location>
        <begin position="19"/>
        <end position="364"/>
    </location>
</feature>
<keyword evidence="5 11" id="KW-0812">Transmembrane</keyword>
<dbReference type="InterPro" id="IPR041489">
    <property type="entry name" value="PDZ_6"/>
</dbReference>
<evidence type="ECO:0000259" key="13">
    <source>
        <dbReference type="Pfam" id="PF17820"/>
    </source>
</evidence>
<feature type="domain" description="PDZ" evidence="13">
    <location>
        <begin position="146"/>
        <end position="178"/>
    </location>
</feature>
<dbReference type="RefSeq" id="WP_103127851.1">
    <property type="nucleotide sequence ID" value="NZ_BFAG01000001.1"/>
</dbReference>
<keyword evidence="4" id="KW-0645">Protease</keyword>
<evidence type="ECO:0000256" key="3">
    <source>
        <dbReference type="ARBA" id="ARBA00007931"/>
    </source>
</evidence>
<evidence type="ECO:0000313" key="15">
    <source>
        <dbReference type="Proteomes" id="UP000236569"/>
    </source>
</evidence>
<keyword evidence="7" id="KW-0862">Zinc</keyword>
<sequence>MSFFQSLAAALTPAGLLWTLLIIGVATFLHELAHFALARWQGVAVKSFSVGMGPVLLRRPWRGTEWRLSLLPIGGYVEIDGMAPEEGPGGTYRQPTRGYAVLPTWGKIAVLLAGPLMNLVLAVGLMTVNFSAQGVPQEPRTDRAQIVDVLPGTRAQDLGLRAGDVITAIDGRPLPRTYTRNGQTRPGWESLRDALARDGRRTFTVEREGATRQVTFDWQARVAGVQQRLGIQYGPEVIYRRLSVPAAFVTSLQTTAEAVPQILRAFGGLFTRFFSLDFSQDQNVSGPIGTAEVVSRAAALSPWALVQVAILLNLSLAFFNLIPIPGLDGGRILLTLVGALRGRPLTLAQEQAINVAGFAFVMLLMVFVVVRDVSRFF</sequence>
<feature type="transmembrane region" description="Helical" evidence="11">
    <location>
        <begin position="352"/>
        <end position="370"/>
    </location>
</feature>
<comment type="subcellular location">
    <subcellularLocation>
        <location evidence="2">Membrane</location>
        <topology evidence="2">Multi-pass membrane protein</topology>
    </subcellularLocation>
</comment>
<dbReference type="PANTHER" id="PTHR42837">
    <property type="entry name" value="REGULATOR OF SIGMA-E PROTEASE RSEP"/>
    <property type="match status" value="1"/>
</dbReference>
<organism evidence="14 15">
    <name type="scientific">Deinococcus aerius</name>
    <dbReference type="NCBI Taxonomy" id="200253"/>
    <lineage>
        <taxon>Bacteria</taxon>
        <taxon>Thermotogati</taxon>
        <taxon>Deinococcota</taxon>
        <taxon>Deinococci</taxon>
        <taxon>Deinococcales</taxon>
        <taxon>Deinococcaceae</taxon>
        <taxon>Deinococcus</taxon>
    </lineage>
</organism>
<evidence type="ECO:0000256" key="2">
    <source>
        <dbReference type="ARBA" id="ARBA00004141"/>
    </source>
</evidence>
<proteinExistence type="inferred from homology"/>
<comment type="caution">
    <text evidence="14">The sequence shown here is derived from an EMBL/GenBank/DDBJ whole genome shotgun (WGS) entry which is preliminary data.</text>
</comment>
<dbReference type="Pfam" id="PF02163">
    <property type="entry name" value="Peptidase_M50"/>
    <property type="match status" value="1"/>
</dbReference>
<keyword evidence="15" id="KW-1185">Reference proteome</keyword>
<dbReference type="InterPro" id="IPR008915">
    <property type="entry name" value="Peptidase_M50"/>
</dbReference>
<evidence type="ECO:0000256" key="8">
    <source>
        <dbReference type="ARBA" id="ARBA00022989"/>
    </source>
</evidence>
<dbReference type="InterPro" id="IPR004387">
    <property type="entry name" value="Pept_M50_Zn"/>
</dbReference>
<dbReference type="SUPFAM" id="SSF50156">
    <property type="entry name" value="PDZ domain-like"/>
    <property type="match status" value="1"/>
</dbReference>
<dbReference type="EMBL" id="BFAG01000001">
    <property type="protein sequence ID" value="GBF04311.1"/>
    <property type="molecule type" value="Genomic_DNA"/>
</dbReference>
<comment type="cofactor">
    <cofactor evidence="1">
        <name>Zn(2+)</name>
        <dbReference type="ChEBI" id="CHEBI:29105"/>
    </cofactor>
</comment>
<dbReference type="CDD" id="cd06163">
    <property type="entry name" value="S2P-M50_PDZ_RseP-like"/>
    <property type="match status" value="1"/>
</dbReference>
<keyword evidence="9" id="KW-0482">Metalloprotease</keyword>
<dbReference type="Proteomes" id="UP000236569">
    <property type="component" value="Unassembled WGS sequence"/>
</dbReference>
<evidence type="ECO:0000259" key="12">
    <source>
        <dbReference type="Pfam" id="PF02163"/>
    </source>
</evidence>
<feature type="transmembrane region" description="Helical" evidence="11">
    <location>
        <begin position="303"/>
        <end position="324"/>
    </location>
</feature>
<dbReference type="AlphaFoldDB" id="A0A2I9DHY5"/>
<keyword evidence="8 11" id="KW-1133">Transmembrane helix</keyword>
<dbReference type="PANTHER" id="PTHR42837:SF2">
    <property type="entry name" value="MEMBRANE METALLOPROTEASE ARASP2, CHLOROPLASTIC-RELATED"/>
    <property type="match status" value="1"/>
</dbReference>
<evidence type="ECO:0000256" key="11">
    <source>
        <dbReference type="SAM" id="Phobius"/>
    </source>
</evidence>
<comment type="similarity">
    <text evidence="3">Belongs to the peptidase M50B family.</text>
</comment>
<feature type="transmembrane region" description="Helical" evidence="11">
    <location>
        <begin position="108"/>
        <end position="130"/>
    </location>
</feature>
<accession>A0A2I9DHY5</accession>
<dbReference type="OrthoDB" id="9782003at2"/>
<evidence type="ECO:0000256" key="7">
    <source>
        <dbReference type="ARBA" id="ARBA00022833"/>
    </source>
</evidence>
<protein>
    <submittedName>
        <fullName evidence="14">Peptidase M50</fullName>
    </submittedName>
</protein>
<keyword evidence="6" id="KW-0378">Hydrolase</keyword>
<dbReference type="GO" id="GO:0006508">
    <property type="term" value="P:proteolysis"/>
    <property type="evidence" value="ECO:0007669"/>
    <property type="project" value="UniProtKB-KW"/>
</dbReference>
<dbReference type="InterPro" id="IPR036034">
    <property type="entry name" value="PDZ_sf"/>
</dbReference>
<dbReference type="GO" id="GO:0016020">
    <property type="term" value="C:membrane"/>
    <property type="evidence" value="ECO:0007669"/>
    <property type="project" value="UniProtKB-SubCell"/>
</dbReference>
<evidence type="ECO:0000256" key="4">
    <source>
        <dbReference type="ARBA" id="ARBA00022670"/>
    </source>
</evidence>
<evidence type="ECO:0000256" key="1">
    <source>
        <dbReference type="ARBA" id="ARBA00001947"/>
    </source>
</evidence>
<gene>
    <name evidence="14" type="ORF">DAERI_010483</name>
</gene>
<evidence type="ECO:0000256" key="10">
    <source>
        <dbReference type="ARBA" id="ARBA00023136"/>
    </source>
</evidence>
<name>A0A2I9DHY5_9DEIO</name>